<keyword evidence="10" id="KW-0735">Signal-anchor</keyword>
<name>A0A3L6DKZ3_MAIZE</name>
<keyword evidence="11" id="KW-1133">Transmembrane helix</keyword>
<dbReference type="GO" id="GO:0016757">
    <property type="term" value="F:glycosyltransferase activity"/>
    <property type="evidence" value="ECO:0007669"/>
    <property type="project" value="UniProtKB-KW"/>
</dbReference>
<dbReference type="CDD" id="cd11299">
    <property type="entry name" value="O-FucT_plant"/>
    <property type="match status" value="1"/>
</dbReference>
<comment type="subcellular location">
    <subcellularLocation>
        <location evidence="1">Membrane</location>
        <topology evidence="1">Single-pass type II membrane protein</topology>
    </subcellularLocation>
    <subcellularLocation>
        <location evidence="2">Preautophagosomal structure membrane</location>
        <topology evidence="2">Peripheral membrane protein</topology>
    </subcellularLocation>
</comment>
<organism evidence="19 20">
    <name type="scientific">Zea mays</name>
    <name type="common">Maize</name>
    <dbReference type="NCBI Taxonomy" id="4577"/>
    <lineage>
        <taxon>Eukaryota</taxon>
        <taxon>Viridiplantae</taxon>
        <taxon>Streptophyta</taxon>
        <taxon>Embryophyta</taxon>
        <taxon>Tracheophyta</taxon>
        <taxon>Spermatophyta</taxon>
        <taxon>Magnoliopsida</taxon>
        <taxon>Liliopsida</taxon>
        <taxon>Poales</taxon>
        <taxon>Poaceae</taxon>
        <taxon>PACMAD clade</taxon>
        <taxon>Panicoideae</taxon>
        <taxon>Andropogonodae</taxon>
        <taxon>Andropogoneae</taxon>
        <taxon>Tripsacinae</taxon>
        <taxon>Zea</taxon>
    </lineage>
</organism>
<dbReference type="Pfam" id="PF21032">
    <property type="entry name" value="PROPPIN"/>
    <property type="match status" value="1"/>
</dbReference>
<dbReference type="ExpressionAtlas" id="A0A3L6DKZ3">
    <property type="expression patterns" value="baseline and differential"/>
</dbReference>
<evidence type="ECO:0000313" key="20">
    <source>
        <dbReference type="Proteomes" id="UP000251960"/>
    </source>
</evidence>
<evidence type="ECO:0000256" key="5">
    <source>
        <dbReference type="ARBA" id="ARBA00022574"/>
    </source>
</evidence>
<evidence type="ECO:0000256" key="3">
    <source>
        <dbReference type="ARBA" id="ARBA00004881"/>
    </source>
</evidence>
<reference evidence="19 20" key="1">
    <citation type="journal article" date="2018" name="Nat. Genet.">
        <title>Extensive intraspecific gene order and gene structural variations between Mo17 and other maize genomes.</title>
        <authorList>
            <person name="Sun S."/>
            <person name="Zhou Y."/>
            <person name="Chen J."/>
            <person name="Shi J."/>
            <person name="Zhao H."/>
            <person name="Zhao H."/>
            <person name="Song W."/>
            <person name="Zhang M."/>
            <person name="Cui Y."/>
            <person name="Dong X."/>
            <person name="Liu H."/>
            <person name="Ma X."/>
            <person name="Jiao Y."/>
            <person name="Wang B."/>
            <person name="Wei X."/>
            <person name="Stein J.C."/>
            <person name="Glaubitz J.C."/>
            <person name="Lu F."/>
            <person name="Yu G."/>
            <person name="Liang C."/>
            <person name="Fengler K."/>
            <person name="Li B."/>
            <person name="Rafalski A."/>
            <person name="Schnable P.S."/>
            <person name="Ware D.H."/>
            <person name="Buckler E.S."/>
            <person name="Lai J."/>
        </authorList>
    </citation>
    <scope>NUCLEOTIDE SEQUENCE [LARGE SCALE GENOMIC DNA]</scope>
    <source>
        <strain evidence="20">cv. Missouri 17</strain>
        <tissue evidence="19">Seedling</tissue>
    </source>
</reference>
<dbReference type="AlphaFoldDB" id="A0A3L6DKZ3"/>
<dbReference type="PANTHER" id="PTHR31741:SF71">
    <property type="entry name" value="O-FUCOSYLTRANSFERASE FAMILY PROTEIN"/>
    <property type="match status" value="1"/>
</dbReference>
<evidence type="ECO:0000256" key="9">
    <source>
        <dbReference type="ARBA" id="ARBA00022737"/>
    </source>
</evidence>
<dbReference type="Gene3D" id="2.130.10.10">
    <property type="entry name" value="YVTN repeat-like/Quinoprotein amine dehydrogenase"/>
    <property type="match status" value="1"/>
</dbReference>
<sequence length="833" mass="92795">MSSHVSTSRGLHPPGKLGTLDSPGAWQPPAPMAQPDAGRGDDQEVRLLSVAWNQDCGCFAAGTSNGFRIFNCEPFKETFRRDLKSGGFAIVEMLFRCNVLALVGGGSNVLYPPNKVIIWDDLLSRCIGEFAFRSDVRAVKLAKDYIVIVLEHKIFVYNFTDLKLLYQIDTLSNPNGLCCLSHHSNTSVLACPGLHQGHVRVEHFGLQMVKTIPAHDSHISCMSLTMDGLLLATASTKGTLIRIFNTMDGTRLQEVRRGLDKAEIYSIALSPNVQWLAVSSDKGTVHIFSLRVRVAGVDSSNEQRALEGPRMDHQNSSSSIDPLIQANTGSNASSSLSFMRGILPKYFSSEWSFAQFHLPEVTRYIVAFGAQNTVMMVASIAGLFRPRVLADCGGKGGGAAARLSPPALVPKRIYKSNGYLRVTCNGGLNQMRAGICDMVTIARHLNLTLVVPELDKRSFWADPSDFGDIFDVDHFINSLRDELMIVKEMPLKLQLIRTKKRLYSMPPVSWSNETYYLKQVLPLARKHKVIHFDKSDARLANNGLPVQLQMLRCRVNFDALRFTPQIEALGRQLISTLQRSGQFVALHLRYEMDMLSFSGCTHGCSTEETEELTRMRYAYPWWKEKEIGSEAKRLQGLCPLTPEEITLVLKALGFTKDTLIYIASGEIYGGERRLAVLKAAYPKLVRKEKILSPDELRPFQNHSTQMAALDYMVSLASDIFIPSYDGNMARVVEGHRRYMGFRKTIALDRKKLVELLDLFQGRALSWDEFSGAVKEAHKSRTGHPTDRKAIPGQPKEEDYFYANPQECLGSNVGGLRDSLLTARPGNPLAVANE</sequence>
<dbReference type="GO" id="GO:0006004">
    <property type="term" value="P:fucose metabolic process"/>
    <property type="evidence" value="ECO:0007669"/>
    <property type="project" value="UniProtKB-KW"/>
</dbReference>
<dbReference type="SMART" id="SM00320">
    <property type="entry name" value="WD40"/>
    <property type="match status" value="3"/>
</dbReference>
<dbReference type="InterPro" id="IPR001680">
    <property type="entry name" value="WD40_rpt"/>
</dbReference>
<dbReference type="PANTHER" id="PTHR31741">
    <property type="entry name" value="OS02G0726500 PROTEIN-RELATED"/>
    <property type="match status" value="1"/>
</dbReference>
<accession>A0A3L6DKZ3</accession>
<dbReference type="Pfam" id="PF10250">
    <property type="entry name" value="O-FucT"/>
    <property type="match status" value="1"/>
</dbReference>
<keyword evidence="6" id="KW-0328">Glycosyltransferase</keyword>
<keyword evidence="14" id="KW-0294">Fucose metabolism</keyword>
<comment type="similarity">
    <text evidence="4">Belongs to the glycosyltransferase GT106 family.</text>
</comment>
<evidence type="ECO:0000256" key="1">
    <source>
        <dbReference type="ARBA" id="ARBA00004606"/>
    </source>
</evidence>
<evidence type="ECO:0000256" key="8">
    <source>
        <dbReference type="ARBA" id="ARBA00022692"/>
    </source>
</evidence>
<evidence type="ECO:0000256" key="16">
    <source>
        <dbReference type="ARBA" id="ARBA00025740"/>
    </source>
</evidence>
<dbReference type="SUPFAM" id="SSF50978">
    <property type="entry name" value="WD40 repeat-like"/>
    <property type="match status" value="1"/>
</dbReference>
<evidence type="ECO:0000256" key="10">
    <source>
        <dbReference type="ARBA" id="ARBA00022968"/>
    </source>
</evidence>
<dbReference type="InterPro" id="IPR019378">
    <property type="entry name" value="GDP-Fuc_O-FucTrfase"/>
</dbReference>
<dbReference type="InterPro" id="IPR015943">
    <property type="entry name" value="WD40/YVTN_repeat-like_dom_sf"/>
</dbReference>
<keyword evidence="7" id="KW-0808">Transferase</keyword>
<dbReference type="InterPro" id="IPR048720">
    <property type="entry name" value="PROPPIN"/>
</dbReference>
<evidence type="ECO:0000256" key="7">
    <source>
        <dbReference type="ARBA" id="ARBA00022679"/>
    </source>
</evidence>
<evidence type="ECO:0000256" key="12">
    <source>
        <dbReference type="ARBA" id="ARBA00023136"/>
    </source>
</evidence>
<keyword evidence="5" id="KW-0853">WD repeat</keyword>
<dbReference type="Proteomes" id="UP000251960">
    <property type="component" value="Chromosome 8"/>
</dbReference>
<evidence type="ECO:0000256" key="11">
    <source>
        <dbReference type="ARBA" id="ARBA00022989"/>
    </source>
</evidence>
<dbReference type="FunFam" id="2.130.10.10:FF:000610">
    <property type="entry name" value="Autophagy-related protein 18c"/>
    <property type="match status" value="1"/>
</dbReference>
<feature type="region of interest" description="Disordered" evidence="18">
    <location>
        <begin position="1"/>
        <end position="40"/>
    </location>
</feature>
<evidence type="ECO:0000256" key="18">
    <source>
        <dbReference type="SAM" id="MobiDB-lite"/>
    </source>
</evidence>
<dbReference type="EMBL" id="NCVQ01000009">
    <property type="protein sequence ID" value="PWZ09316.1"/>
    <property type="molecule type" value="Genomic_DNA"/>
</dbReference>
<dbReference type="GO" id="GO:0034045">
    <property type="term" value="C:phagophore assembly site membrane"/>
    <property type="evidence" value="ECO:0007669"/>
    <property type="project" value="UniProtKB-SubCell"/>
</dbReference>
<keyword evidence="13" id="KW-0325">Glycoprotein</keyword>
<evidence type="ECO:0000256" key="14">
    <source>
        <dbReference type="ARBA" id="ARBA00023253"/>
    </source>
</evidence>
<evidence type="ECO:0000256" key="13">
    <source>
        <dbReference type="ARBA" id="ARBA00023180"/>
    </source>
</evidence>
<comment type="caution">
    <text evidence="19">The sequence shown here is derived from an EMBL/GenBank/DDBJ whole genome shotgun (WGS) entry which is preliminary data.</text>
</comment>
<evidence type="ECO:0000256" key="4">
    <source>
        <dbReference type="ARBA" id="ARBA00007737"/>
    </source>
</evidence>
<gene>
    <name evidence="19" type="primary">ATG18C_1</name>
    <name evidence="19" type="ORF">Zm00014a_010913</name>
</gene>
<evidence type="ECO:0000256" key="2">
    <source>
        <dbReference type="ARBA" id="ARBA00004623"/>
    </source>
</evidence>
<evidence type="ECO:0000313" key="19">
    <source>
        <dbReference type="EMBL" id="PWZ09316.1"/>
    </source>
</evidence>
<comment type="pathway">
    <text evidence="3">Glycan metabolism.</text>
</comment>
<keyword evidence="9" id="KW-0677">Repeat</keyword>
<keyword evidence="8" id="KW-0812">Transmembrane</keyword>
<protein>
    <recommendedName>
        <fullName evidence="17">O-fucosyltransferase family protein</fullName>
    </recommendedName>
</protein>
<keyword evidence="12" id="KW-0472">Membrane</keyword>
<evidence type="ECO:0000256" key="6">
    <source>
        <dbReference type="ARBA" id="ARBA00022676"/>
    </source>
</evidence>
<dbReference type="InterPro" id="IPR036322">
    <property type="entry name" value="WD40_repeat_dom_sf"/>
</dbReference>
<evidence type="ECO:0000256" key="17">
    <source>
        <dbReference type="ARBA" id="ARBA00030350"/>
    </source>
</evidence>
<comment type="similarity">
    <text evidence="16">Belongs to the WD repeat PROPPIN family.</text>
</comment>
<dbReference type="InterPro" id="IPR024709">
    <property type="entry name" value="FucosylTrfase_pln"/>
</dbReference>
<proteinExistence type="inferred from homology"/>
<keyword evidence="15" id="KW-0119">Carbohydrate metabolism</keyword>
<evidence type="ECO:0000256" key="15">
    <source>
        <dbReference type="ARBA" id="ARBA00023277"/>
    </source>
</evidence>